<comment type="caution">
    <text evidence="1">The sequence shown here is derived from an EMBL/GenBank/DDBJ whole genome shotgun (WGS) entry which is preliminary data.</text>
</comment>
<accession>A0ABP0CMW8</accession>
<gene>
    <name evidence="1" type="ORF">SEUCBS140593_008257</name>
</gene>
<evidence type="ECO:0000313" key="2">
    <source>
        <dbReference type="Proteomes" id="UP001642482"/>
    </source>
</evidence>
<proteinExistence type="predicted"/>
<reference evidence="1 2" key="1">
    <citation type="submission" date="2024-01" db="EMBL/GenBank/DDBJ databases">
        <authorList>
            <person name="Allen C."/>
            <person name="Tagirdzhanova G."/>
        </authorList>
    </citation>
    <scope>NUCLEOTIDE SEQUENCE [LARGE SCALE GENOMIC DNA]</scope>
</reference>
<dbReference type="Proteomes" id="UP001642482">
    <property type="component" value="Unassembled WGS sequence"/>
</dbReference>
<organism evidence="1 2">
    <name type="scientific">Sporothrix eucalyptigena</name>
    <dbReference type="NCBI Taxonomy" id="1812306"/>
    <lineage>
        <taxon>Eukaryota</taxon>
        <taxon>Fungi</taxon>
        <taxon>Dikarya</taxon>
        <taxon>Ascomycota</taxon>
        <taxon>Pezizomycotina</taxon>
        <taxon>Sordariomycetes</taxon>
        <taxon>Sordariomycetidae</taxon>
        <taxon>Ophiostomatales</taxon>
        <taxon>Ophiostomataceae</taxon>
        <taxon>Sporothrix</taxon>
    </lineage>
</organism>
<protein>
    <submittedName>
        <fullName evidence="1">Uncharacterized protein</fullName>
    </submittedName>
</protein>
<dbReference type="EMBL" id="CAWUHD010000112">
    <property type="protein sequence ID" value="CAK7232431.1"/>
    <property type="molecule type" value="Genomic_DNA"/>
</dbReference>
<keyword evidence="2" id="KW-1185">Reference proteome</keyword>
<evidence type="ECO:0000313" key="1">
    <source>
        <dbReference type="EMBL" id="CAK7232431.1"/>
    </source>
</evidence>
<sequence>MFYIHKRGEGTGDEPLDYQLSDWLLFRATQKRIREEFKEKAKKSKTGDTTTSLLNGYMSDSRDRLGVDRPWTESADLIDWSYDVESQSQIQNWLEFLTWHVGRHKLLQRQGRIRIQRARRAQNHEWQEQYERRLLELHDAMLVWMEEQRVAITTIDAPRNK</sequence>
<name>A0ABP0CMW8_9PEZI</name>